<feature type="transmembrane region" description="Helical" evidence="2">
    <location>
        <begin position="130"/>
        <end position="149"/>
    </location>
</feature>
<feature type="transmembrane region" description="Helical" evidence="2">
    <location>
        <begin position="273"/>
        <end position="290"/>
    </location>
</feature>
<name>A0A1E1X3L5_9ACAR</name>
<evidence type="ECO:0000313" key="3">
    <source>
        <dbReference type="EMBL" id="JAT93859.1"/>
    </source>
</evidence>
<organism evidence="3">
    <name type="scientific">Amblyomma aureolatum</name>
    <dbReference type="NCBI Taxonomy" id="187763"/>
    <lineage>
        <taxon>Eukaryota</taxon>
        <taxon>Metazoa</taxon>
        <taxon>Ecdysozoa</taxon>
        <taxon>Arthropoda</taxon>
        <taxon>Chelicerata</taxon>
        <taxon>Arachnida</taxon>
        <taxon>Acari</taxon>
        <taxon>Parasitiformes</taxon>
        <taxon>Ixodida</taxon>
        <taxon>Ixodoidea</taxon>
        <taxon>Ixodidae</taxon>
        <taxon>Amblyomminae</taxon>
        <taxon>Amblyomma</taxon>
    </lineage>
</organism>
<feature type="transmembrane region" description="Helical" evidence="2">
    <location>
        <begin position="213"/>
        <end position="232"/>
    </location>
</feature>
<dbReference type="GO" id="GO:0015293">
    <property type="term" value="F:symporter activity"/>
    <property type="evidence" value="ECO:0007669"/>
    <property type="project" value="InterPro"/>
</dbReference>
<feature type="transmembrane region" description="Helical" evidence="2">
    <location>
        <begin position="369"/>
        <end position="391"/>
    </location>
</feature>
<dbReference type="EMBL" id="GFAC01005329">
    <property type="protein sequence ID" value="JAT93859.1"/>
    <property type="molecule type" value="mRNA"/>
</dbReference>
<dbReference type="InterPro" id="IPR039672">
    <property type="entry name" value="MFS_2"/>
</dbReference>
<reference evidence="3" key="1">
    <citation type="journal article" date="2017" name="Front. Cell. Infect. Microbiol.">
        <title>The Distinct Transcriptional Response of the Midgut of Amblyomma sculptum and Amblyomma aureolatum Ticks to Rickettsia rickettsii Correlates to Their Differences in Susceptibility to Infection.</title>
        <authorList>
            <person name="Martins L.A."/>
            <person name="Galletti M.F.B.M."/>
            <person name="Ribeiro J.M."/>
            <person name="Fujita A."/>
            <person name="Costa F.B."/>
            <person name="Labruna M.B."/>
            <person name="Daffre S."/>
            <person name="Fogaca A.C."/>
        </authorList>
    </citation>
    <scope>NUCLEOTIDE SEQUENCE</scope>
</reference>
<comment type="similarity">
    <text evidence="1">Belongs to the major facilitator superfamily.</text>
</comment>
<feature type="transmembrane region" description="Helical" evidence="2">
    <location>
        <begin position="25"/>
        <end position="51"/>
    </location>
</feature>
<dbReference type="CDD" id="cd17491">
    <property type="entry name" value="MFS_MFSD12"/>
    <property type="match status" value="1"/>
</dbReference>
<dbReference type="PANTHER" id="PTHR11328:SF28">
    <property type="entry name" value="MAJOR FACILITATOR SUPERFAMILY DOMAIN-CONTAINING PROTEIN 12"/>
    <property type="match status" value="1"/>
</dbReference>
<dbReference type="PANTHER" id="PTHR11328">
    <property type="entry name" value="MAJOR FACILITATOR SUPERFAMILY DOMAIN-CONTAINING PROTEIN"/>
    <property type="match status" value="1"/>
</dbReference>
<dbReference type="FunFam" id="1.20.1250.20:FF:000431">
    <property type="entry name" value="Predicted protein"/>
    <property type="match status" value="1"/>
</dbReference>
<dbReference type="GO" id="GO:0008643">
    <property type="term" value="P:carbohydrate transport"/>
    <property type="evidence" value="ECO:0007669"/>
    <property type="project" value="InterPro"/>
</dbReference>
<evidence type="ECO:0008006" key="4">
    <source>
        <dbReference type="Google" id="ProtNLM"/>
    </source>
</evidence>
<protein>
    <recommendedName>
        <fullName evidence="4">Sugar transporter</fullName>
    </recommendedName>
</protein>
<feature type="transmembrane region" description="Helical" evidence="2">
    <location>
        <begin position="444"/>
        <end position="466"/>
    </location>
</feature>
<keyword evidence="2" id="KW-0472">Membrane</keyword>
<dbReference type="SUPFAM" id="SSF103473">
    <property type="entry name" value="MFS general substrate transporter"/>
    <property type="match status" value="1"/>
</dbReference>
<dbReference type="Gene3D" id="1.20.1250.20">
    <property type="entry name" value="MFS general substrate transporter like domains"/>
    <property type="match status" value="2"/>
</dbReference>
<evidence type="ECO:0000256" key="2">
    <source>
        <dbReference type="SAM" id="Phobius"/>
    </source>
</evidence>
<accession>A0A1E1X3L5</accession>
<dbReference type="GO" id="GO:0005886">
    <property type="term" value="C:plasma membrane"/>
    <property type="evidence" value="ECO:0007669"/>
    <property type="project" value="TreeGrafter"/>
</dbReference>
<feature type="transmembrane region" description="Helical" evidence="2">
    <location>
        <begin position="340"/>
        <end position="357"/>
    </location>
</feature>
<keyword evidence="2" id="KW-1133">Transmembrane helix</keyword>
<evidence type="ECO:0000256" key="1">
    <source>
        <dbReference type="ARBA" id="ARBA00008335"/>
    </source>
</evidence>
<feature type="transmembrane region" description="Helical" evidence="2">
    <location>
        <begin position="170"/>
        <end position="193"/>
    </location>
</feature>
<feature type="transmembrane region" description="Helical" evidence="2">
    <location>
        <begin position="310"/>
        <end position="328"/>
    </location>
</feature>
<dbReference type="InterPro" id="IPR036259">
    <property type="entry name" value="MFS_trans_sf"/>
</dbReference>
<dbReference type="AlphaFoldDB" id="A0A1E1X3L5"/>
<sequence length="522" mass="57608">MADRAVGSSEGIIPTMNLLRPCVRVAFSVGHVLNDLCASMWFTYLLMYLIFVREMHPTLAGALLLTGQVADAVATPFVGIESDRDDNFWLCYYGRRKTWHLIGTVCVVGSFPFLFNKPLGNHPSSQEAQFIYYAAFIIIFQFGWAATQISHLSLIPDITPIPHERVELNAMRYACTVASNVLVYTVTWAALGISGTDHEAQVGPADGDVFRDIVLIVVAIGAFFSLIFHLFVRDPSRGGRRESRSHHTDEYIRSLVLDRSCHFVWKDWFKEKAFYLVALLYMFTRLYVNLNQVYISLYLQDTLLLRRESIAIIPLVMYVSGLVSSLPIKLVTRHIGTKNAYLVGGVVGVTACLWILFAQPMPTFSHYQIYGVASVVGAASTTMLLASLAITNELIGGHTTSGAFVFGAMSFMDKMANGIAVIVIQDMHKYKSLYGVRDNYYQNVMVFVCGAAAVGGIVFALSLFAINHDTSLNTRNSGVPGVSTNTRPGEIVDVRSSSPTEYEENVGNYLPTSPLLGSTSST</sequence>
<keyword evidence="2" id="KW-0812">Transmembrane</keyword>
<feature type="transmembrane region" description="Helical" evidence="2">
    <location>
        <begin position="98"/>
        <end position="115"/>
    </location>
</feature>
<proteinExistence type="evidence at transcript level"/>
<feature type="transmembrane region" description="Helical" evidence="2">
    <location>
        <begin position="403"/>
        <end position="424"/>
    </location>
</feature>
<dbReference type="Pfam" id="PF13347">
    <property type="entry name" value="MFS_2"/>
    <property type="match status" value="1"/>
</dbReference>